<protein>
    <recommendedName>
        <fullName evidence="11">CCA-adding enzyme</fullName>
        <ecNumber evidence="11">2.7.7.72</ecNumber>
    </recommendedName>
    <alternativeName>
        <fullName evidence="11">CCA tRNA nucleotidyltransferase</fullName>
    </alternativeName>
    <alternativeName>
        <fullName evidence="11">tRNA CCA-pyrophosphorylase</fullName>
    </alternativeName>
    <alternativeName>
        <fullName evidence="11">tRNA adenylyl-/cytidylyl- transferase</fullName>
    </alternativeName>
    <alternativeName>
        <fullName evidence="11">tRNA nucleotidyltransferase</fullName>
    </alternativeName>
    <alternativeName>
        <fullName evidence="11">tRNA-NT</fullName>
    </alternativeName>
</protein>
<dbReference type="EMBL" id="CP086654">
    <property type="protein sequence ID" value="UEX89156.1"/>
    <property type="molecule type" value="Genomic_DNA"/>
</dbReference>
<dbReference type="Gene3D" id="3.30.460.10">
    <property type="entry name" value="Beta Polymerase, domain 2"/>
    <property type="match status" value="1"/>
</dbReference>
<keyword evidence="8 11" id="KW-0067">ATP-binding</keyword>
<feature type="binding site" evidence="11">
    <location>
        <position position="164"/>
    </location>
    <ligand>
        <name>CTP</name>
        <dbReference type="ChEBI" id="CHEBI:37563"/>
    </ligand>
</feature>
<feature type="binding site" evidence="11">
    <location>
        <position position="43"/>
    </location>
    <ligand>
        <name>Mg(2+)</name>
        <dbReference type="ChEBI" id="CHEBI:18420"/>
    </ligand>
</feature>
<keyword evidence="6 11" id="KW-0547">Nucleotide-binding</keyword>
<evidence type="ECO:0000256" key="10">
    <source>
        <dbReference type="ARBA" id="ARBA00022884"/>
    </source>
</evidence>
<evidence type="ECO:0000256" key="8">
    <source>
        <dbReference type="ARBA" id="ARBA00022840"/>
    </source>
</evidence>
<dbReference type="NCBIfam" id="NF009814">
    <property type="entry name" value="PRK13299.1"/>
    <property type="match status" value="1"/>
</dbReference>
<dbReference type="InterPro" id="IPR043519">
    <property type="entry name" value="NT_sf"/>
</dbReference>
<dbReference type="EC" id="2.7.7.72" evidence="11"/>
<dbReference type="Proteomes" id="UP001197626">
    <property type="component" value="Chromosome"/>
</dbReference>
<keyword evidence="3 11" id="KW-0819">tRNA processing</keyword>
<dbReference type="Gene3D" id="1.10.3090.10">
    <property type="entry name" value="cca-adding enzyme, domain 2"/>
    <property type="match status" value="1"/>
</dbReference>
<sequence length="400" mass="46233">MSKSAFYDAIPIMEHIQKHGYTAYFVGGAVRDFYLARVINDVDIATSAMPNEIEQLFDHTIPVGKAHGTINVVWKGCNYEVTTFRTEDNYEDHRRPSHVHFVRSLYEDVARRDFTINAMAMDTKFELYDYFNGLEDLKARCIRTVGNPVARFSEDALRIIRGLRFQSQLDFDIETKTYEAMKSCAKDIKYLSVERIMTEFEKLLKGKGIAKAFKVLLHLDLMAHIPYFKMFNWQNVEINTSITLAQFLAFIHLIEGKKEGLNSLKLSNQTLKEAEKLYQAVQSLQSITSKSSLTIWIYDYGIECAQTILNLKTLLESHSIQLPSPLVFNFNTIKTISEHLPIYSRKDMDINGKVLIDELHLGRGPWLKHTLREIECAIVTKKVRNIQAEIIEWVKYNVEI</sequence>
<dbReference type="PANTHER" id="PTHR46173">
    <property type="entry name" value="CCA TRNA NUCLEOTIDYLTRANSFERASE 1, MITOCHONDRIAL"/>
    <property type="match status" value="1"/>
</dbReference>
<evidence type="ECO:0000256" key="9">
    <source>
        <dbReference type="ARBA" id="ARBA00022842"/>
    </source>
</evidence>
<feature type="binding site" evidence="11">
    <location>
        <position position="155"/>
    </location>
    <ligand>
        <name>ATP</name>
        <dbReference type="ChEBI" id="CHEBI:30616"/>
    </ligand>
</feature>
<evidence type="ECO:0000256" key="1">
    <source>
        <dbReference type="ARBA" id="ARBA00001946"/>
    </source>
</evidence>
<comment type="subunit">
    <text evidence="11">Homodimer.</text>
</comment>
<evidence type="ECO:0000256" key="2">
    <source>
        <dbReference type="ARBA" id="ARBA00022679"/>
    </source>
</evidence>
<feature type="binding site" evidence="11">
    <location>
        <position position="112"/>
    </location>
    <ligand>
        <name>CTP</name>
        <dbReference type="ChEBI" id="CHEBI:37563"/>
    </ligand>
</feature>
<dbReference type="Gene3D" id="1.10.246.80">
    <property type="match status" value="1"/>
</dbReference>
<dbReference type="InterPro" id="IPR050264">
    <property type="entry name" value="Bact_CCA-adding_enz_type3_sf"/>
</dbReference>
<dbReference type="GO" id="GO:0004810">
    <property type="term" value="F:CCA tRNA nucleotidyltransferase activity"/>
    <property type="evidence" value="ECO:0007669"/>
    <property type="project" value="UniProtKB-EC"/>
</dbReference>
<dbReference type="RefSeq" id="WP_229291659.1">
    <property type="nucleotide sequence ID" value="NZ_CP086654.1"/>
</dbReference>
<dbReference type="Pfam" id="PF13735">
    <property type="entry name" value="tRNA_NucTran2_2"/>
    <property type="match status" value="1"/>
</dbReference>
<comment type="catalytic activity">
    <reaction evidence="11">
        <text>a tRNA with a 3' CCA end + 2 CTP + ATP = a tRNA with a 3' CCACCA end + 3 diphosphate</text>
        <dbReference type="Rhea" id="RHEA:76235"/>
        <dbReference type="Rhea" id="RHEA-COMP:10468"/>
        <dbReference type="Rhea" id="RHEA-COMP:18655"/>
        <dbReference type="ChEBI" id="CHEBI:30616"/>
        <dbReference type="ChEBI" id="CHEBI:33019"/>
        <dbReference type="ChEBI" id="CHEBI:37563"/>
        <dbReference type="ChEBI" id="CHEBI:83071"/>
        <dbReference type="ChEBI" id="CHEBI:195187"/>
    </reaction>
</comment>
<dbReference type="InterPro" id="IPR002646">
    <property type="entry name" value="PolA_pol_head_dom"/>
</dbReference>
<comment type="cofactor">
    <cofactor evidence="1 11">
        <name>Mg(2+)</name>
        <dbReference type="ChEBI" id="CHEBI:18420"/>
    </cofactor>
</comment>
<dbReference type="Pfam" id="PF12627">
    <property type="entry name" value="PolyA_pol_RNAbd"/>
    <property type="match status" value="1"/>
</dbReference>
<evidence type="ECO:0000256" key="5">
    <source>
        <dbReference type="ARBA" id="ARBA00022723"/>
    </source>
</evidence>
<dbReference type="CDD" id="cd05398">
    <property type="entry name" value="NT_ClassII-CCAase"/>
    <property type="match status" value="1"/>
</dbReference>
<evidence type="ECO:0000256" key="6">
    <source>
        <dbReference type="ARBA" id="ARBA00022741"/>
    </source>
</evidence>
<keyword evidence="4 11" id="KW-0548">Nucleotidyltransferase</keyword>
<feature type="binding site" evidence="11">
    <location>
        <position position="158"/>
    </location>
    <ligand>
        <name>CTP</name>
        <dbReference type="ChEBI" id="CHEBI:37563"/>
    </ligand>
</feature>
<proteinExistence type="inferred from homology"/>
<evidence type="ECO:0000256" key="3">
    <source>
        <dbReference type="ARBA" id="ARBA00022694"/>
    </source>
</evidence>
<keyword evidence="7 11" id="KW-0692">RNA repair</keyword>
<feature type="domain" description="Poly A polymerase head" evidence="12">
    <location>
        <begin position="23"/>
        <end position="143"/>
    </location>
</feature>
<dbReference type="InterPro" id="IPR023068">
    <property type="entry name" value="CCA-adding_enz_firmicutes"/>
</dbReference>
<feature type="binding site" evidence="11">
    <location>
        <position position="161"/>
    </location>
    <ligand>
        <name>ATP</name>
        <dbReference type="ChEBI" id="CHEBI:30616"/>
    </ligand>
</feature>
<keyword evidence="10 11" id="KW-0694">RNA-binding</keyword>
<keyword evidence="5 11" id="KW-0479">Metal-binding</keyword>
<feature type="binding site" evidence="11">
    <location>
        <position position="164"/>
    </location>
    <ligand>
        <name>ATP</name>
        <dbReference type="ChEBI" id="CHEBI:30616"/>
    </ligand>
</feature>
<comment type="catalytic activity">
    <reaction evidence="11">
        <text>a tRNA precursor + 2 CTP + ATP = a tRNA with a 3' CCA end + 3 diphosphate</text>
        <dbReference type="Rhea" id="RHEA:14433"/>
        <dbReference type="Rhea" id="RHEA-COMP:10465"/>
        <dbReference type="Rhea" id="RHEA-COMP:10468"/>
        <dbReference type="ChEBI" id="CHEBI:30616"/>
        <dbReference type="ChEBI" id="CHEBI:33019"/>
        <dbReference type="ChEBI" id="CHEBI:37563"/>
        <dbReference type="ChEBI" id="CHEBI:74896"/>
        <dbReference type="ChEBI" id="CHEBI:83071"/>
        <dbReference type="EC" id="2.7.7.72"/>
    </reaction>
</comment>
<dbReference type="Pfam" id="PF01743">
    <property type="entry name" value="PolyA_pol"/>
    <property type="match status" value="1"/>
</dbReference>
<feature type="binding site" evidence="11">
    <location>
        <position position="155"/>
    </location>
    <ligand>
        <name>CTP</name>
        <dbReference type="ChEBI" id="CHEBI:37563"/>
    </ligand>
</feature>
<keyword evidence="2 11" id="KW-0808">Transferase</keyword>
<dbReference type="SUPFAM" id="SSF81891">
    <property type="entry name" value="Poly A polymerase C-terminal region-like"/>
    <property type="match status" value="1"/>
</dbReference>
<dbReference type="InterPro" id="IPR032810">
    <property type="entry name" value="CCA-adding_enz_C"/>
</dbReference>
<accession>A0ABY3PA57</accession>
<feature type="binding site" evidence="11">
    <location>
        <position position="158"/>
    </location>
    <ligand>
        <name>ATP</name>
        <dbReference type="ChEBI" id="CHEBI:30616"/>
    </ligand>
</feature>
<dbReference type="HAMAP" id="MF_01263">
    <property type="entry name" value="CCA_bact_type3"/>
    <property type="match status" value="1"/>
</dbReference>
<evidence type="ECO:0000259" key="14">
    <source>
        <dbReference type="Pfam" id="PF13735"/>
    </source>
</evidence>
<feature type="binding site" evidence="11">
    <location>
        <position position="161"/>
    </location>
    <ligand>
        <name>CTP</name>
        <dbReference type="ChEBI" id="CHEBI:37563"/>
    </ligand>
</feature>
<evidence type="ECO:0000259" key="13">
    <source>
        <dbReference type="Pfam" id="PF12627"/>
    </source>
</evidence>
<keyword evidence="9 11" id="KW-0460">Magnesium</keyword>
<organism evidence="15 16">
    <name type="scientific">Staphylococcus ratti</name>
    <dbReference type="NCBI Taxonomy" id="2892440"/>
    <lineage>
        <taxon>Bacteria</taxon>
        <taxon>Bacillati</taxon>
        <taxon>Bacillota</taxon>
        <taxon>Bacilli</taxon>
        <taxon>Bacillales</taxon>
        <taxon>Staphylococcaceae</taxon>
        <taxon>Staphylococcus</taxon>
    </lineage>
</organism>
<feature type="domain" description="CCA-adding enzyme C-terminal" evidence="14">
    <location>
        <begin position="257"/>
        <end position="394"/>
    </location>
</feature>
<comment type="miscellaneous">
    <text evidence="11">A single active site specifically recognizes both ATP and CTP and is responsible for their addition.</text>
</comment>
<keyword evidence="16" id="KW-1185">Reference proteome</keyword>
<evidence type="ECO:0000259" key="12">
    <source>
        <dbReference type="Pfam" id="PF01743"/>
    </source>
</evidence>
<comment type="similarity">
    <text evidence="11">Belongs to the tRNA nucleotidyltransferase/poly(A) polymerase family. Bacterial CCA-adding enzyme type 3 subfamily.</text>
</comment>
<evidence type="ECO:0000313" key="15">
    <source>
        <dbReference type="EMBL" id="UEX89156.1"/>
    </source>
</evidence>
<dbReference type="SUPFAM" id="SSF81301">
    <property type="entry name" value="Nucleotidyltransferase"/>
    <property type="match status" value="1"/>
</dbReference>
<gene>
    <name evidence="11" type="primary">cca</name>
    <name evidence="15" type="ORF">LN051_06105</name>
</gene>
<evidence type="ECO:0000313" key="16">
    <source>
        <dbReference type="Proteomes" id="UP001197626"/>
    </source>
</evidence>
<comment type="function">
    <text evidence="11">Catalyzes the addition and repair of the essential 3'-terminal CCA sequence in tRNAs without using a nucleic acid template. Adds these three nucleotides in the order of C, C, and A to the tRNA nucleotide-73, using CTP and ATP as substrates and producing inorganic pyrophosphate. tRNA 3'-terminal CCA addition is required both for tRNA processing and repair. Also involved in tRNA surveillance by mediating tandem CCA addition to generate a CCACCA at the 3' terminus of unstable tRNAs. While stable tRNAs receive only 3'-terminal CCA, unstable tRNAs are marked with CCACCA and rapidly degraded.</text>
</comment>
<feature type="binding site" evidence="11">
    <location>
        <position position="31"/>
    </location>
    <ligand>
        <name>CTP</name>
        <dbReference type="ChEBI" id="CHEBI:37563"/>
    </ligand>
</feature>
<feature type="binding site" evidence="11">
    <location>
        <position position="41"/>
    </location>
    <ligand>
        <name>Mg(2+)</name>
        <dbReference type="ChEBI" id="CHEBI:18420"/>
    </ligand>
</feature>
<evidence type="ECO:0000256" key="4">
    <source>
        <dbReference type="ARBA" id="ARBA00022695"/>
    </source>
</evidence>
<dbReference type="InterPro" id="IPR032828">
    <property type="entry name" value="PolyA_RNA-bd"/>
</dbReference>
<feature type="binding site" evidence="11">
    <location>
        <position position="31"/>
    </location>
    <ligand>
        <name>ATP</name>
        <dbReference type="ChEBI" id="CHEBI:30616"/>
    </ligand>
</feature>
<feature type="binding site" evidence="11">
    <location>
        <position position="112"/>
    </location>
    <ligand>
        <name>ATP</name>
        <dbReference type="ChEBI" id="CHEBI:30616"/>
    </ligand>
</feature>
<reference evidence="15 16" key="1">
    <citation type="journal article" date="2022" name="Pathogens">
        <title>Staphylococcus ratti sp. nov. Isolated from a Lab Rat.</title>
        <authorList>
            <person name="Kovarovic V."/>
            <person name="Sedlacek I."/>
            <person name="Petras P."/>
            <person name="Kralova S."/>
            <person name="Maslanova I."/>
            <person name="Svec P."/>
            <person name="Neumann-Schaal M."/>
            <person name="Botka T."/>
            <person name="Gelbicova T."/>
            <person name="Stankova E."/>
            <person name="Doskar J."/>
            <person name="Pantucek R."/>
        </authorList>
    </citation>
    <scope>NUCLEOTIDE SEQUENCE [LARGE SCALE GENOMIC DNA]</scope>
    <source>
        <strain evidence="15 16">CCM 9025</strain>
    </source>
</reference>
<dbReference type="PANTHER" id="PTHR46173:SF1">
    <property type="entry name" value="CCA TRNA NUCLEOTIDYLTRANSFERASE 1, MITOCHONDRIAL"/>
    <property type="match status" value="1"/>
</dbReference>
<feature type="domain" description="tRNA nucleotidyltransferase/poly(A) polymerase RNA and SrmB- binding" evidence="13">
    <location>
        <begin position="170"/>
        <end position="228"/>
    </location>
</feature>
<evidence type="ECO:0000256" key="7">
    <source>
        <dbReference type="ARBA" id="ARBA00022800"/>
    </source>
</evidence>
<feature type="binding site" evidence="11">
    <location>
        <position position="28"/>
    </location>
    <ligand>
        <name>ATP</name>
        <dbReference type="ChEBI" id="CHEBI:30616"/>
    </ligand>
</feature>
<feature type="binding site" evidence="11">
    <location>
        <position position="28"/>
    </location>
    <ligand>
        <name>CTP</name>
        <dbReference type="ChEBI" id="CHEBI:37563"/>
    </ligand>
</feature>
<name>A0ABY3PA57_9STAP</name>
<evidence type="ECO:0000256" key="11">
    <source>
        <dbReference type="HAMAP-Rule" id="MF_01263"/>
    </source>
</evidence>